<dbReference type="AlphaFoldDB" id="A0A2X2BXX5"/>
<dbReference type="Proteomes" id="UP000638986">
    <property type="component" value="Unassembled WGS sequence"/>
</dbReference>
<reference evidence="2 3" key="1">
    <citation type="submission" date="2018-06" db="EMBL/GenBank/DDBJ databases">
        <authorList>
            <consortium name="Pathogen Informatics"/>
            <person name="Doyle S."/>
        </authorList>
    </citation>
    <scope>NUCLEOTIDE SEQUENCE [LARGE SCALE GENOMIC DNA]</scope>
    <source>
        <strain evidence="2 3">NCTC11842</strain>
    </source>
</reference>
<evidence type="ECO:0000313" key="1">
    <source>
        <dbReference type="EMBL" id="MBH3441742.1"/>
    </source>
</evidence>
<dbReference type="RefSeq" id="WP_112297425.1">
    <property type="nucleotide sequence ID" value="NZ_JAAMQY010000010.1"/>
</dbReference>
<sequence>MNLNRALSILGKGNSAQCPFQQLQRKALEIADDLLRQPKGNLAVISSNQMIWIAPYAGQLEVFYSDNYSDDREPYEVDAFQVRQLSGLMDSDMEELCELMQQWLMAPVYHQPTNANLPALIAANIEALEGEAALGYEKFTSFGTGA</sequence>
<gene>
    <name evidence="1" type="ORF">I5Q09_23985</name>
    <name evidence="2" type="ORF">NCTC11842_00069</name>
</gene>
<organism evidence="2 3">
    <name type="scientific">Pseudomonas luteola</name>
    <dbReference type="NCBI Taxonomy" id="47886"/>
    <lineage>
        <taxon>Bacteria</taxon>
        <taxon>Pseudomonadati</taxon>
        <taxon>Pseudomonadota</taxon>
        <taxon>Gammaproteobacteria</taxon>
        <taxon>Pseudomonadales</taxon>
        <taxon>Pseudomonadaceae</taxon>
        <taxon>Pseudomonas</taxon>
    </lineage>
</organism>
<evidence type="ECO:0000313" key="3">
    <source>
        <dbReference type="Proteomes" id="UP000250443"/>
    </source>
</evidence>
<evidence type="ECO:0000313" key="4">
    <source>
        <dbReference type="Proteomes" id="UP000638986"/>
    </source>
</evidence>
<evidence type="ECO:0000313" key="2">
    <source>
        <dbReference type="EMBL" id="SPY99924.1"/>
    </source>
</evidence>
<reference evidence="1 4" key="2">
    <citation type="submission" date="2020-11" db="EMBL/GenBank/DDBJ databases">
        <title>Enhanced detection system for hospital associated transmission using whole genome sequencing surveillance.</title>
        <authorList>
            <person name="Harrison L.H."/>
            <person name="Van Tyne D."/>
            <person name="Marsh J.W."/>
            <person name="Griffith M.P."/>
            <person name="Snyder D.J."/>
            <person name="Cooper V.S."/>
            <person name="Mustapha M."/>
        </authorList>
    </citation>
    <scope>NUCLEOTIDE SEQUENCE [LARGE SCALE GENOMIC DNA]</scope>
    <source>
        <strain evidence="1 4">PSB00013</strain>
    </source>
</reference>
<accession>A0A2X2BXX5</accession>
<name>A0A2X2BXX5_PSELU</name>
<proteinExistence type="predicted"/>
<protein>
    <submittedName>
        <fullName evidence="2">Uncharacterized protein</fullName>
    </submittedName>
</protein>
<dbReference type="EMBL" id="UAUF01000002">
    <property type="protein sequence ID" value="SPY99924.1"/>
    <property type="molecule type" value="Genomic_DNA"/>
</dbReference>
<dbReference type="EMBL" id="JADTXM010000027">
    <property type="protein sequence ID" value="MBH3441742.1"/>
    <property type="molecule type" value="Genomic_DNA"/>
</dbReference>
<dbReference type="Proteomes" id="UP000250443">
    <property type="component" value="Unassembled WGS sequence"/>
</dbReference>